<organism evidence="1 2">
    <name type="scientific">Ixodes persulcatus</name>
    <name type="common">Taiga tick</name>
    <dbReference type="NCBI Taxonomy" id="34615"/>
    <lineage>
        <taxon>Eukaryota</taxon>
        <taxon>Metazoa</taxon>
        <taxon>Ecdysozoa</taxon>
        <taxon>Arthropoda</taxon>
        <taxon>Chelicerata</taxon>
        <taxon>Arachnida</taxon>
        <taxon>Acari</taxon>
        <taxon>Parasitiformes</taxon>
        <taxon>Ixodida</taxon>
        <taxon>Ixodoidea</taxon>
        <taxon>Ixodidae</taxon>
        <taxon>Ixodinae</taxon>
        <taxon>Ixodes</taxon>
    </lineage>
</organism>
<protein>
    <submittedName>
        <fullName evidence="1">Uncharacterized protein</fullName>
    </submittedName>
</protein>
<dbReference type="Proteomes" id="UP000805193">
    <property type="component" value="Unassembled WGS sequence"/>
</dbReference>
<reference evidence="1 2" key="1">
    <citation type="journal article" date="2020" name="Cell">
        <title>Large-Scale Comparative Analyses of Tick Genomes Elucidate Their Genetic Diversity and Vector Capacities.</title>
        <authorList>
            <consortium name="Tick Genome and Microbiome Consortium (TIGMIC)"/>
            <person name="Jia N."/>
            <person name="Wang J."/>
            <person name="Shi W."/>
            <person name="Du L."/>
            <person name="Sun Y."/>
            <person name="Zhan W."/>
            <person name="Jiang J.F."/>
            <person name="Wang Q."/>
            <person name="Zhang B."/>
            <person name="Ji P."/>
            <person name="Bell-Sakyi L."/>
            <person name="Cui X.M."/>
            <person name="Yuan T.T."/>
            <person name="Jiang B.G."/>
            <person name="Yang W.F."/>
            <person name="Lam T.T."/>
            <person name="Chang Q.C."/>
            <person name="Ding S.J."/>
            <person name="Wang X.J."/>
            <person name="Zhu J.G."/>
            <person name="Ruan X.D."/>
            <person name="Zhao L."/>
            <person name="Wei J.T."/>
            <person name="Ye R.Z."/>
            <person name="Que T.C."/>
            <person name="Du C.H."/>
            <person name="Zhou Y.H."/>
            <person name="Cheng J.X."/>
            <person name="Dai P.F."/>
            <person name="Guo W.B."/>
            <person name="Han X.H."/>
            <person name="Huang E.J."/>
            <person name="Li L.F."/>
            <person name="Wei W."/>
            <person name="Gao Y.C."/>
            <person name="Liu J.Z."/>
            <person name="Shao H.Z."/>
            <person name="Wang X."/>
            <person name="Wang C.C."/>
            <person name="Yang T.C."/>
            <person name="Huo Q.B."/>
            <person name="Li W."/>
            <person name="Chen H.Y."/>
            <person name="Chen S.E."/>
            <person name="Zhou L.G."/>
            <person name="Ni X.B."/>
            <person name="Tian J.H."/>
            <person name="Sheng Y."/>
            <person name="Liu T."/>
            <person name="Pan Y.S."/>
            <person name="Xia L.Y."/>
            <person name="Li J."/>
            <person name="Zhao F."/>
            <person name="Cao W.C."/>
        </authorList>
    </citation>
    <scope>NUCLEOTIDE SEQUENCE [LARGE SCALE GENOMIC DNA]</scope>
    <source>
        <strain evidence="1">Iper-2018</strain>
    </source>
</reference>
<accession>A0AC60QUQ2</accession>
<gene>
    <name evidence="1" type="ORF">HPB47_015956</name>
</gene>
<proteinExistence type="predicted"/>
<feature type="non-terminal residue" evidence="1">
    <location>
        <position position="91"/>
    </location>
</feature>
<evidence type="ECO:0000313" key="1">
    <source>
        <dbReference type="EMBL" id="KAG0441406.1"/>
    </source>
</evidence>
<comment type="caution">
    <text evidence="1">The sequence shown here is derived from an EMBL/GenBank/DDBJ whole genome shotgun (WGS) entry which is preliminary data.</text>
</comment>
<dbReference type="EMBL" id="JABSTQ010004672">
    <property type="protein sequence ID" value="KAG0441406.1"/>
    <property type="molecule type" value="Genomic_DNA"/>
</dbReference>
<keyword evidence="2" id="KW-1185">Reference proteome</keyword>
<sequence length="91" mass="10820">MSCTDTQKANNLVFALEDEARHWFSTALREATTEAPLATWQQWQQALRRDFTGEHVRDWVFMQLQERRQQDMLPKEEAVLYLDADILLLRP</sequence>
<name>A0AC60QUQ2_IXOPE</name>
<evidence type="ECO:0000313" key="2">
    <source>
        <dbReference type="Proteomes" id="UP000805193"/>
    </source>
</evidence>